<gene>
    <name evidence="3" type="ORF">HMPREF9296_2498</name>
</gene>
<feature type="coiled-coil region" evidence="1">
    <location>
        <begin position="835"/>
        <end position="872"/>
    </location>
</feature>
<evidence type="ECO:0008006" key="5">
    <source>
        <dbReference type="Google" id="ProtNLM"/>
    </source>
</evidence>
<feature type="coiled-coil region" evidence="1">
    <location>
        <begin position="13"/>
        <end position="140"/>
    </location>
</feature>
<name>E1KNW2_9BACT</name>
<protein>
    <recommendedName>
        <fullName evidence="5">Phage tail tape measure protein, TP901 family</fullName>
    </recommendedName>
</protein>
<dbReference type="eggNOG" id="COG5280">
    <property type="taxonomic scope" value="Bacteria"/>
</dbReference>
<proteinExistence type="predicted"/>
<evidence type="ECO:0000256" key="1">
    <source>
        <dbReference type="SAM" id="Coils"/>
    </source>
</evidence>
<accession>E1KNW2</accession>
<comment type="caution">
    <text evidence="3">The sequence shown here is derived from an EMBL/GenBank/DDBJ whole genome shotgun (WGS) entry which is preliminary data.</text>
</comment>
<evidence type="ECO:0000313" key="4">
    <source>
        <dbReference type="Proteomes" id="UP000003610"/>
    </source>
</evidence>
<dbReference type="AlphaFoldDB" id="E1KNW2"/>
<keyword evidence="1" id="KW-0175">Coiled coil</keyword>
<feature type="compositionally biased region" description="Basic residues" evidence="2">
    <location>
        <begin position="618"/>
        <end position="633"/>
    </location>
</feature>
<reference evidence="3 4" key="1">
    <citation type="submission" date="2010-08" db="EMBL/GenBank/DDBJ databases">
        <authorList>
            <person name="Durkin A.S."/>
            <person name="Madupu R."/>
            <person name="Torralba M."/>
            <person name="Gillis M."/>
            <person name="Methe B."/>
            <person name="Sutton G."/>
            <person name="Nelson K.E."/>
        </authorList>
    </citation>
    <scope>NUCLEOTIDE SEQUENCE [LARGE SCALE GENOMIC DNA]</scope>
    <source>
        <strain evidence="3 4">FB035-09AN</strain>
    </source>
</reference>
<evidence type="ECO:0000313" key="3">
    <source>
        <dbReference type="EMBL" id="EFL46913.1"/>
    </source>
</evidence>
<sequence length="1223" mass="135166">MGRLKEDHVGLVIEAKTEQAQQEIRQLERATADLRKEMKLRQNAMLELESQGKKESEEYKRLQAELKGYNAQIKENENKLRGMRSSMDITLMTTAQLKKHAKELQRALDNTSKAANPKEYERLSSELKNVKSRMADLKNDTKPAMESLGNSSEGVVGKFKSMFSSIGGEWTKLVGMASAAVASITAVIEGGKWWYNYNAEIEEAQRLTREFTGLTGDALINVRSEIQALSNTFGKDYKDVLGAVDGLMAQYGITAGEAMEVVKDGFVSGADLGGNMLSLIGQYAPSFHDAGIGASELVAIIAQTRSGIFSEGGMALIQMASKRVREMSKATEESLNSIGINSKQLKKELKDGTKSTFDAIQMISEQLKKMPQDSQEVGNVLKDVFGRQGAAGGLKMIESLAEMTTKMEDVKAVTGEYGELQEQEVEAQTRLNEKMSKFFGIGDQGFEEITMKAKVFALNALSKIIDYTVKIINYFINLYNKSTLFRLAINHLKADFLNLWEIIKLGALLAIDAFKAIGRMASAMATVVEGVLSFDIDTISAGAKKVVKAYSDTFNEIIADGKKFIKNFNNNMKDSMKDTFNPKKVELLTLDVKKDTTKTVSTPPVVTEEPKGGGGSKDKKKPTKKKKVPHTTKKSADPDDVATKNFAHDRKQDIEEATRAYQEDLNVLKEALAQKRIKQEEYNAYITALNIQHQNNLLNIEKDYQQRANATTMTSAEKRKSLIESQDKAVANQHQAATTAYIDMEKQYYGSLEQLQKMAQSSAPQTLQQELDTKLMMLEGYYKTSLQMAGEDAARQLEVAKAYEAAKAQITTEYAKKLQEQQAQARQQYGLETFEEHLQAQRQKAKEDCEKKKLTEEQYQQALTNIENQGEEHRLQLRQQYGLASQQEIFDAEMAMLKQHLDNKEITEAEYEEAKKNLKIQKAKEAFDYFANLAGGAVKALQDAEMANVDAKYDAEIESAKQAGKDTSAIEKKKAEEKLKIQKKYADVDFAIKASQIIADTSVAIMRAYDDLPLPAAIAASVLIGATGIAQLAAANAERQKVKRMSLNGGGGASASASGTRVATGLESGGSIDVEREQDGKRFHAAYDPNRRGFIDKPTVIVGEGGYGHSKEWVASNAAVENPTIAPILDIMDRAQRAGNIRTLDMNKFLLQQAQGRAAGGSVTKQAVPTISQAYHGQDAEVTKRLIELLEDMKTNGVRSIVGLTELDAKQQLQEQIRKVASK</sequence>
<feature type="region of interest" description="Disordered" evidence="2">
    <location>
        <begin position="1048"/>
        <end position="1077"/>
    </location>
</feature>
<feature type="coiled-coil region" evidence="1">
    <location>
        <begin position="897"/>
        <end position="924"/>
    </location>
</feature>
<dbReference type="Proteomes" id="UP000003610">
    <property type="component" value="Unassembled WGS sequence"/>
</dbReference>
<feature type="region of interest" description="Disordered" evidence="2">
    <location>
        <begin position="599"/>
        <end position="642"/>
    </location>
</feature>
<dbReference type="EMBL" id="AEDO01000013">
    <property type="protein sequence ID" value="EFL46913.1"/>
    <property type="molecule type" value="Genomic_DNA"/>
</dbReference>
<dbReference type="STRING" id="866771.HMPREF9296_2498"/>
<organism evidence="3 4">
    <name type="scientific">Prevotella disiens FB035-09AN</name>
    <dbReference type="NCBI Taxonomy" id="866771"/>
    <lineage>
        <taxon>Bacteria</taxon>
        <taxon>Pseudomonadati</taxon>
        <taxon>Bacteroidota</taxon>
        <taxon>Bacteroidia</taxon>
        <taxon>Bacteroidales</taxon>
        <taxon>Prevotellaceae</taxon>
        <taxon>Prevotella</taxon>
    </lineage>
</organism>
<evidence type="ECO:0000256" key="2">
    <source>
        <dbReference type="SAM" id="MobiDB-lite"/>
    </source>
</evidence>
<dbReference type="RefSeq" id="WP_004355857.1">
    <property type="nucleotide sequence ID" value="NZ_AEDO01000013.1"/>
</dbReference>